<dbReference type="PIRSF" id="PIRSF004682">
    <property type="entry name" value="GmhB"/>
    <property type="match status" value="1"/>
</dbReference>
<dbReference type="InterPro" id="IPR006549">
    <property type="entry name" value="HAD-SF_hydro_IIIA"/>
</dbReference>
<keyword evidence="14" id="KW-1185">Reference proteome</keyword>
<evidence type="ECO:0000256" key="2">
    <source>
        <dbReference type="ARBA" id="ARBA00022490"/>
    </source>
</evidence>
<dbReference type="GO" id="GO:0005737">
    <property type="term" value="C:cytoplasm"/>
    <property type="evidence" value="ECO:0007669"/>
    <property type="project" value="UniProtKB-SubCell"/>
</dbReference>
<dbReference type="InterPro" id="IPR006543">
    <property type="entry name" value="Histidinol-phos"/>
</dbReference>
<dbReference type="Gene3D" id="3.40.50.1000">
    <property type="entry name" value="HAD superfamily/HAD-like"/>
    <property type="match status" value="1"/>
</dbReference>
<organism evidence="13 14">
    <name type="scientific">Paraburkholderia phenazinium</name>
    <dbReference type="NCBI Taxonomy" id="60549"/>
    <lineage>
        <taxon>Bacteria</taxon>
        <taxon>Pseudomonadati</taxon>
        <taxon>Pseudomonadota</taxon>
        <taxon>Betaproteobacteria</taxon>
        <taxon>Burkholderiales</taxon>
        <taxon>Burkholderiaceae</taxon>
        <taxon>Paraburkholderia</taxon>
    </lineage>
</organism>
<feature type="active site" description="Nucleophile" evidence="10">
    <location>
        <position position="11"/>
    </location>
</feature>
<evidence type="ECO:0000256" key="5">
    <source>
        <dbReference type="ARBA" id="ARBA00022833"/>
    </source>
</evidence>
<feature type="binding site" evidence="12">
    <location>
        <position position="11"/>
    </location>
    <ligand>
        <name>Mg(2+)</name>
        <dbReference type="ChEBI" id="CHEBI:18420"/>
    </ligand>
</feature>
<gene>
    <name evidence="13" type="ORF">SAMN05444165_7210</name>
</gene>
<evidence type="ECO:0000256" key="9">
    <source>
        <dbReference type="PIRNR" id="PIRNR004682"/>
    </source>
</evidence>
<feature type="binding site" evidence="12">
    <location>
        <position position="92"/>
    </location>
    <ligand>
        <name>Zn(2+)</name>
        <dbReference type="ChEBI" id="CHEBI:29105"/>
    </ligand>
</feature>
<evidence type="ECO:0000256" key="8">
    <source>
        <dbReference type="ARBA" id="ARBA00061616"/>
    </source>
</evidence>
<sequence>MTALKRALFLDRDGVINVDIGYLHRAEDCVFVPGIFELVRQARKAGFDVFVVTNQAGIARGYYSEETFAAFTGWMLEQFAAEGAPITQVYYCPHHPTAGIGGYGIVCECRKPAPGMLLRAAGEHGIDLSRSIMVGDSITDMEAARAAGVGQCYLLQHAEGDDEAGLDVVRVSTLADVSQDIAARNVGSR</sequence>
<dbReference type="InterPro" id="IPR036412">
    <property type="entry name" value="HAD-like_sf"/>
</dbReference>
<comment type="subcellular location">
    <subcellularLocation>
        <location evidence="1 9">Cytoplasm</location>
    </subcellularLocation>
</comment>
<feature type="binding site" evidence="12">
    <location>
        <position position="94"/>
    </location>
    <ligand>
        <name>Zn(2+)</name>
        <dbReference type="ChEBI" id="CHEBI:29105"/>
    </ligand>
</feature>
<keyword evidence="4 9" id="KW-0378">Hydrolase</keyword>
<keyword evidence="3 12" id="KW-0479">Metal-binding</keyword>
<feature type="binding site" evidence="12">
    <location>
        <position position="109"/>
    </location>
    <ligand>
        <name>Zn(2+)</name>
        <dbReference type="ChEBI" id="CHEBI:29105"/>
    </ligand>
</feature>
<feature type="binding site" evidence="12">
    <location>
        <position position="13"/>
    </location>
    <ligand>
        <name>Mg(2+)</name>
        <dbReference type="ChEBI" id="CHEBI:18420"/>
    </ligand>
</feature>
<evidence type="ECO:0000256" key="6">
    <source>
        <dbReference type="ARBA" id="ARBA00023277"/>
    </source>
</evidence>
<evidence type="ECO:0000256" key="3">
    <source>
        <dbReference type="ARBA" id="ARBA00022723"/>
    </source>
</evidence>
<evidence type="ECO:0000313" key="14">
    <source>
        <dbReference type="Proteomes" id="UP000185151"/>
    </source>
</evidence>
<dbReference type="GO" id="GO:0016791">
    <property type="term" value="F:phosphatase activity"/>
    <property type="evidence" value="ECO:0007669"/>
    <property type="project" value="InterPro"/>
</dbReference>
<dbReference type="EC" id="3.1.3.-" evidence="9"/>
<evidence type="ECO:0000256" key="7">
    <source>
        <dbReference type="ARBA" id="ARBA00031828"/>
    </source>
</evidence>
<evidence type="ECO:0000256" key="4">
    <source>
        <dbReference type="ARBA" id="ARBA00022801"/>
    </source>
</evidence>
<dbReference type="AlphaFoldDB" id="A0A1N6LGT8"/>
<evidence type="ECO:0000256" key="10">
    <source>
        <dbReference type="PIRSR" id="PIRSR004682-1"/>
    </source>
</evidence>
<dbReference type="SUPFAM" id="SSF56784">
    <property type="entry name" value="HAD-like"/>
    <property type="match status" value="1"/>
</dbReference>
<keyword evidence="6 9" id="KW-0119">Carbohydrate metabolism</keyword>
<proteinExistence type="inferred from homology"/>
<dbReference type="NCBIfam" id="TIGR01656">
    <property type="entry name" value="Histidinol-ppas"/>
    <property type="match status" value="1"/>
</dbReference>
<accession>A0A1N6LGT8</accession>
<dbReference type="InterPro" id="IPR004446">
    <property type="entry name" value="Heptose_bisP_phosphatase"/>
</dbReference>
<dbReference type="NCBIfam" id="NF006506">
    <property type="entry name" value="PRK08942.1"/>
    <property type="match status" value="1"/>
</dbReference>
<dbReference type="NCBIfam" id="TIGR00213">
    <property type="entry name" value="GmhB_yaeD"/>
    <property type="match status" value="1"/>
</dbReference>
<comment type="cofactor">
    <cofactor evidence="12">
        <name>Mg(2+)</name>
        <dbReference type="ChEBI" id="CHEBI:18420"/>
    </cofactor>
</comment>
<keyword evidence="12" id="KW-0460">Magnesium</keyword>
<dbReference type="GO" id="GO:0005975">
    <property type="term" value="P:carbohydrate metabolic process"/>
    <property type="evidence" value="ECO:0007669"/>
    <property type="project" value="InterPro"/>
</dbReference>
<name>A0A1N6LGT8_9BURK</name>
<evidence type="ECO:0000256" key="1">
    <source>
        <dbReference type="ARBA" id="ARBA00004496"/>
    </source>
</evidence>
<dbReference type="CDD" id="cd07503">
    <property type="entry name" value="HAD_HisB-N"/>
    <property type="match status" value="1"/>
</dbReference>
<dbReference type="InterPro" id="IPR023214">
    <property type="entry name" value="HAD_sf"/>
</dbReference>
<reference evidence="13 14" key="1">
    <citation type="submission" date="2016-11" db="EMBL/GenBank/DDBJ databases">
        <authorList>
            <person name="Jaros S."/>
            <person name="Januszkiewicz K."/>
            <person name="Wedrychowicz H."/>
        </authorList>
    </citation>
    <scope>NUCLEOTIDE SEQUENCE [LARGE SCALE GENOMIC DNA]</scope>
    <source>
        <strain evidence="13 14">GAS95</strain>
    </source>
</reference>
<dbReference type="Pfam" id="PF13242">
    <property type="entry name" value="Hydrolase_like"/>
    <property type="match status" value="1"/>
</dbReference>
<dbReference type="Proteomes" id="UP000185151">
    <property type="component" value="Unassembled WGS sequence"/>
</dbReference>
<dbReference type="PANTHER" id="PTHR42891:SF1">
    <property type="entry name" value="D-GLYCERO-BETA-D-MANNO-HEPTOSE-1,7-BISPHOSPHATE 7-PHOSPHATASE"/>
    <property type="match status" value="1"/>
</dbReference>
<feature type="site" description="Stabilizes the phosphoryl group" evidence="11">
    <location>
        <position position="111"/>
    </location>
</feature>
<feature type="binding site" evidence="12">
    <location>
        <position position="107"/>
    </location>
    <ligand>
        <name>Zn(2+)</name>
        <dbReference type="ChEBI" id="CHEBI:29105"/>
    </ligand>
</feature>
<protein>
    <recommendedName>
        <fullName evidence="7 9">D,D-heptose 1,7-bisphosphate phosphatase</fullName>
        <ecNumber evidence="9">3.1.3.-</ecNumber>
    </recommendedName>
</protein>
<comment type="similarity">
    <text evidence="8 9">Belongs to the gmhB family.</text>
</comment>
<keyword evidence="5 12" id="KW-0862">Zinc</keyword>
<dbReference type="EMBL" id="FSRU01000003">
    <property type="protein sequence ID" value="SIO67947.1"/>
    <property type="molecule type" value="Genomic_DNA"/>
</dbReference>
<dbReference type="RefSeq" id="WP_074302166.1">
    <property type="nucleotide sequence ID" value="NZ_FSRU01000003.1"/>
</dbReference>
<feature type="site" description="Stabilizes the phosphoryl group" evidence="11">
    <location>
        <position position="53"/>
    </location>
</feature>
<evidence type="ECO:0000256" key="12">
    <source>
        <dbReference type="PIRSR" id="PIRSR004682-4"/>
    </source>
</evidence>
<dbReference type="GO" id="GO:0046872">
    <property type="term" value="F:metal ion binding"/>
    <property type="evidence" value="ECO:0007669"/>
    <property type="project" value="UniProtKB-KW"/>
</dbReference>
<keyword evidence="2 9" id="KW-0963">Cytoplasm</keyword>
<feature type="binding site" evidence="12">
    <location>
        <position position="136"/>
    </location>
    <ligand>
        <name>Mg(2+)</name>
        <dbReference type="ChEBI" id="CHEBI:18420"/>
    </ligand>
</feature>
<feature type="active site" description="Proton donor" evidence="10">
    <location>
        <position position="13"/>
    </location>
</feature>
<dbReference type="NCBIfam" id="TIGR01662">
    <property type="entry name" value="HAD-SF-IIIA"/>
    <property type="match status" value="1"/>
</dbReference>
<dbReference type="FunFam" id="3.40.50.1000:FF:000037">
    <property type="entry name" value="D,D-heptose 1,7-bisphosphate phosphatase"/>
    <property type="match status" value="1"/>
</dbReference>
<evidence type="ECO:0000256" key="11">
    <source>
        <dbReference type="PIRSR" id="PIRSR004682-3"/>
    </source>
</evidence>
<feature type="site" description="Contributes to substrate recognition" evidence="11">
    <location>
        <position position="110"/>
    </location>
</feature>
<dbReference type="OrthoDB" id="9781367at2"/>
<comment type="cofactor">
    <cofactor evidence="12">
        <name>Zn(2+)</name>
        <dbReference type="ChEBI" id="CHEBI:29105"/>
    </cofactor>
</comment>
<evidence type="ECO:0000313" key="13">
    <source>
        <dbReference type="EMBL" id="SIO67947.1"/>
    </source>
</evidence>
<dbReference type="PANTHER" id="PTHR42891">
    <property type="entry name" value="D-GLYCERO-BETA-D-MANNO-HEPTOSE-1,7-BISPHOSPHATE 7-PHOSPHATASE"/>
    <property type="match status" value="1"/>
</dbReference>